<keyword evidence="2" id="KW-1185">Reference proteome</keyword>
<evidence type="ECO:0000313" key="2">
    <source>
        <dbReference type="Proteomes" id="UP000095300"/>
    </source>
</evidence>
<reference evidence="1" key="1">
    <citation type="submission" date="2020-05" db="UniProtKB">
        <authorList>
            <consortium name="EnsemblMetazoa"/>
        </authorList>
    </citation>
    <scope>IDENTIFICATION</scope>
    <source>
        <strain evidence="1">USDA</strain>
    </source>
</reference>
<dbReference type="EnsemblMetazoa" id="SCAU015927-RA">
    <property type="protein sequence ID" value="SCAU015927-PA"/>
    <property type="gene ID" value="SCAU015927"/>
</dbReference>
<accession>A0A1I8QCN6</accession>
<evidence type="ECO:0000313" key="1">
    <source>
        <dbReference type="EnsemblMetazoa" id="SCAU015927-PA"/>
    </source>
</evidence>
<dbReference type="VEuPathDB" id="VectorBase:SCAU015927"/>
<protein>
    <submittedName>
        <fullName evidence="1">Uncharacterized protein</fullName>
    </submittedName>
</protein>
<name>A0A1I8QCN6_STOCA</name>
<dbReference type="Pfam" id="PF05306">
    <property type="entry name" value="DUF733"/>
    <property type="match status" value="1"/>
</dbReference>
<sequence length="86" mass="10044">MESKSISYVLFMYREQLRKSEGASLRLNRTKLTLTDKLIKKNVSQIKKCSTDDVLAISRNIVFQSKLKNQIQRMNQMKRLGTKASY</sequence>
<gene>
    <name evidence="1" type="primary">106094414</name>
</gene>
<dbReference type="AlphaFoldDB" id="A0A1I8QCN6"/>
<proteinExistence type="predicted"/>
<dbReference type="Proteomes" id="UP000095300">
    <property type="component" value="Unassembled WGS sequence"/>
</dbReference>
<organism evidence="1 2">
    <name type="scientific">Stomoxys calcitrans</name>
    <name type="common">Stable fly</name>
    <name type="synonym">Conops calcitrans</name>
    <dbReference type="NCBI Taxonomy" id="35570"/>
    <lineage>
        <taxon>Eukaryota</taxon>
        <taxon>Metazoa</taxon>
        <taxon>Ecdysozoa</taxon>
        <taxon>Arthropoda</taxon>
        <taxon>Hexapoda</taxon>
        <taxon>Insecta</taxon>
        <taxon>Pterygota</taxon>
        <taxon>Neoptera</taxon>
        <taxon>Endopterygota</taxon>
        <taxon>Diptera</taxon>
        <taxon>Brachycera</taxon>
        <taxon>Muscomorpha</taxon>
        <taxon>Muscoidea</taxon>
        <taxon>Muscidae</taxon>
        <taxon>Stomoxys</taxon>
    </lineage>
</organism>
<dbReference type="InterPro" id="IPR007970">
    <property type="entry name" value="DUF733"/>
</dbReference>